<keyword evidence="3" id="KW-0547">Nucleotide-binding</keyword>
<dbReference type="InterPro" id="IPR003593">
    <property type="entry name" value="AAA+_ATPase"/>
</dbReference>
<keyword evidence="4 6" id="KW-0067">ATP-binding</keyword>
<feature type="domain" description="ABC transporter" evidence="5">
    <location>
        <begin position="4"/>
        <end position="214"/>
    </location>
</feature>
<name>A0ABY1NLK0_9BACT</name>
<dbReference type="PROSITE" id="PS00211">
    <property type="entry name" value="ABC_TRANSPORTER_1"/>
    <property type="match status" value="1"/>
</dbReference>
<sequence length="215" mass="24514">MELIRTENLSVKRGGREVLKNVDFSLHEREKIFIVGPNGSGKTTFAETLMGFVEFEGRIFFEGKEVEGEEDFYNLRTKVGYVFQNPDDQLFSPTVEEELAFAPMNLGYSKEEVKALVESVLERFGIRHLKDTPIYKLSGGQKRLVSIAAVMTMNPKGLILDEPTNGLDEKNFFMLVDFLKSVEKAVIVITHDKNLIDALDWKKYYLKDGSLTFVK</sequence>
<dbReference type="InterPro" id="IPR050095">
    <property type="entry name" value="ECF_ABC_transporter_ATP-bd"/>
</dbReference>
<dbReference type="Gene3D" id="3.40.50.300">
    <property type="entry name" value="P-loop containing nucleotide triphosphate hydrolases"/>
    <property type="match status" value="1"/>
</dbReference>
<dbReference type="EMBL" id="FXUB01000002">
    <property type="protein sequence ID" value="SMP11819.1"/>
    <property type="molecule type" value="Genomic_DNA"/>
</dbReference>
<dbReference type="InterPro" id="IPR017871">
    <property type="entry name" value="ABC_transporter-like_CS"/>
</dbReference>
<dbReference type="CDD" id="cd03225">
    <property type="entry name" value="ABC_cobalt_CbiO_domain1"/>
    <property type="match status" value="1"/>
</dbReference>
<dbReference type="PANTHER" id="PTHR43553">
    <property type="entry name" value="HEAVY METAL TRANSPORTER"/>
    <property type="match status" value="1"/>
</dbReference>
<evidence type="ECO:0000256" key="1">
    <source>
        <dbReference type="ARBA" id="ARBA00005417"/>
    </source>
</evidence>
<organism evidence="6 7">
    <name type="scientific">Desulfurobacterium pacificum</name>
    <dbReference type="NCBI Taxonomy" id="240166"/>
    <lineage>
        <taxon>Bacteria</taxon>
        <taxon>Pseudomonadati</taxon>
        <taxon>Aquificota</taxon>
        <taxon>Aquificia</taxon>
        <taxon>Desulfurobacteriales</taxon>
        <taxon>Desulfurobacteriaceae</taxon>
        <taxon>Desulfurobacterium</taxon>
    </lineage>
</organism>
<comment type="similarity">
    <text evidence="1">Belongs to the ABC transporter superfamily.</text>
</comment>
<gene>
    <name evidence="6" type="ORF">SAMN06265339_0981</name>
</gene>
<dbReference type="Proteomes" id="UP001157911">
    <property type="component" value="Unassembled WGS sequence"/>
</dbReference>
<dbReference type="RefSeq" id="WP_283400461.1">
    <property type="nucleotide sequence ID" value="NZ_FXUB01000002.1"/>
</dbReference>
<keyword evidence="7" id="KW-1185">Reference proteome</keyword>
<dbReference type="SUPFAM" id="SSF52540">
    <property type="entry name" value="P-loop containing nucleoside triphosphate hydrolases"/>
    <property type="match status" value="1"/>
</dbReference>
<dbReference type="Pfam" id="PF00005">
    <property type="entry name" value="ABC_tran"/>
    <property type="match status" value="1"/>
</dbReference>
<evidence type="ECO:0000256" key="3">
    <source>
        <dbReference type="ARBA" id="ARBA00022741"/>
    </source>
</evidence>
<protein>
    <submittedName>
        <fullName evidence="6">Cobalt/nickel transport system ATP-binding protein</fullName>
    </submittedName>
</protein>
<evidence type="ECO:0000256" key="2">
    <source>
        <dbReference type="ARBA" id="ARBA00022448"/>
    </source>
</evidence>
<reference evidence="6 7" key="1">
    <citation type="submission" date="2017-05" db="EMBL/GenBank/DDBJ databases">
        <authorList>
            <person name="Varghese N."/>
            <person name="Submissions S."/>
        </authorList>
    </citation>
    <scope>NUCLEOTIDE SEQUENCE [LARGE SCALE GENOMIC DNA]</scope>
    <source>
        <strain evidence="6 7">DSM 15522</strain>
    </source>
</reference>
<keyword evidence="2" id="KW-0813">Transport</keyword>
<dbReference type="InterPro" id="IPR015856">
    <property type="entry name" value="ABC_transpr_CbiO/EcfA_su"/>
</dbReference>
<dbReference type="PROSITE" id="PS50893">
    <property type="entry name" value="ABC_TRANSPORTER_2"/>
    <property type="match status" value="1"/>
</dbReference>
<evidence type="ECO:0000313" key="6">
    <source>
        <dbReference type="EMBL" id="SMP11819.1"/>
    </source>
</evidence>
<dbReference type="SMART" id="SM00382">
    <property type="entry name" value="AAA"/>
    <property type="match status" value="1"/>
</dbReference>
<dbReference type="InterPro" id="IPR027417">
    <property type="entry name" value="P-loop_NTPase"/>
</dbReference>
<dbReference type="InterPro" id="IPR003439">
    <property type="entry name" value="ABC_transporter-like_ATP-bd"/>
</dbReference>
<dbReference type="PANTHER" id="PTHR43553:SF24">
    <property type="entry name" value="ENERGY-COUPLING FACTOR TRANSPORTER ATP-BINDING PROTEIN ECFA1"/>
    <property type="match status" value="1"/>
</dbReference>
<evidence type="ECO:0000313" key="7">
    <source>
        <dbReference type="Proteomes" id="UP001157911"/>
    </source>
</evidence>
<accession>A0ABY1NLK0</accession>
<comment type="caution">
    <text evidence="6">The sequence shown here is derived from an EMBL/GenBank/DDBJ whole genome shotgun (WGS) entry which is preliminary data.</text>
</comment>
<evidence type="ECO:0000256" key="4">
    <source>
        <dbReference type="ARBA" id="ARBA00022840"/>
    </source>
</evidence>
<dbReference type="GO" id="GO:0005524">
    <property type="term" value="F:ATP binding"/>
    <property type="evidence" value="ECO:0007669"/>
    <property type="project" value="UniProtKB-KW"/>
</dbReference>
<evidence type="ECO:0000259" key="5">
    <source>
        <dbReference type="PROSITE" id="PS50893"/>
    </source>
</evidence>
<proteinExistence type="inferred from homology"/>